<feature type="repeat" description="ANK" evidence="2">
    <location>
        <begin position="557"/>
        <end position="589"/>
    </location>
</feature>
<keyword evidence="1" id="KW-0677">Repeat</keyword>
<feature type="domain" description="Nephrocystin 3-like N-terminal" evidence="4">
    <location>
        <begin position="46"/>
        <end position="211"/>
    </location>
</feature>
<feature type="repeat" description="ANK" evidence="2">
    <location>
        <begin position="682"/>
        <end position="714"/>
    </location>
</feature>
<dbReference type="PANTHER" id="PTHR10039:SF15">
    <property type="entry name" value="NACHT DOMAIN-CONTAINING PROTEIN"/>
    <property type="match status" value="1"/>
</dbReference>
<evidence type="ECO:0000313" key="6">
    <source>
        <dbReference type="Proteomes" id="UP000758603"/>
    </source>
</evidence>
<dbReference type="SUPFAM" id="SSF48403">
    <property type="entry name" value="Ankyrin repeat"/>
    <property type="match status" value="1"/>
</dbReference>
<dbReference type="PROSITE" id="PS50297">
    <property type="entry name" value="ANK_REP_REGION"/>
    <property type="match status" value="7"/>
</dbReference>
<dbReference type="SMART" id="SM00248">
    <property type="entry name" value="ANK"/>
    <property type="match status" value="7"/>
</dbReference>
<dbReference type="Pfam" id="PF12796">
    <property type="entry name" value="Ank_2"/>
    <property type="match status" value="2"/>
</dbReference>
<feature type="repeat" description="ANK" evidence="2">
    <location>
        <begin position="591"/>
        <end position="623"/>
    </location>
</feature>
<dbReference type="InterPro" id="IPR027417">
    <property type="entry name" value="P-loop_NTPase"/>
</dbReference>
<keyword evidence="2" id="KW-0040">ANK repeat</keyword>
<dbReference type="InterPro" id="IPR054471">
    <property type="entry name" value="GPIID_WHD"/>
</dbReference>
<evidence type="ECO:0000256" key="1">
    <source>
        <dbReference type="ARBA" id="ARBA00022737"/>
    </source>
</evidence>
<proteinExistence type="predicted"/>
<comment type="caution">
    <text evidence="5">The sequence shown here is derived from an EMBL/GenBank/DDBJ whole genome shotgun (WGS) entry which is preliminary data.</text>
</comment>
<dbReference type="OrthoDB" id="448455at2759"/>
<keyword evidence="6" id="KW-1185">Reference proteome</keyword>
<feature type="repeat" description="ANK" evidence="2">
    <location>
        <begin position="749"/>
        <end position="781"/>
    </location>
</feature>
<feature type="repeat" description="ANK" evidence="2">
    <location>
        <begin position="716"/>
        <end position="748"/>
    </location>
</feature>
<dbReference type="InterPro" id="IPR036770">
    <property type="entry name" value="Ankyrin_rpt-contain_sf"/>
</dbReference>
<reference evidence="5" key="1">
    <citation type="journal article" date="2021" name="Nat. Commun.">
        <title>Genetic determinants of endophytism in the Arabidopsis root mycobiome.</title>
        <authorList>
            <person name="Mesny F."/>
            <person name="Miyauchi S."/>
            <person name="Thiergart T."/>
            <person name="Pickel B."/>
            <person name="Atanasova L."/>
            <person name="Karlsson M."/>
            <person name="Huettel B."/>
            <person name="Barry K.W."/>
            <person name="Haridas S."/>
            <person name="Chen C."/>
            <person name="Bauer D."/>
            <person name="Andreopoulos W."/>
            <person name="Pangilinan J."/>
            <person name="LaButti K."/>
            <person name="Riley R."/>
            <person name="Lipzen A."/>
            <person name="Clum A."/>
            <person name="Drula E."/>
            <person name="Henrissat B."/>
            <person name="Kohler A."/>
            <person name="Grigoriev I.V."/>
            <person name="Martin F.M."/>
            <person name="Hacquard S."/>
        </authorList>
    </citation>
    <scope>NUCLEOTIDE SEQUENCE</scope>
    <source>
        <strain evidence="5">MPI-SDFR-AT-0073</strain>
    </source>
</reference>
<accession>A0A9P8UD28</accession>
<dbReference type="Proteomes" id="UP000758603">
    <property type="component" value="Unassembled WGS sequence"/>
</dbReference>
<evidence type="ECO:0000256" key="2">
    <source>
        <dbReference type="PROSITE-ProRule" id="PRU00023"/>
    </source>
</evidence>
<dbReference type="RefSeq" id="XP_045953544.1">
    <property type="nucleotide sequence ID" value="XM_046105132.1"/>
</dbReference>
<dbReference type="SUPFAM" id="SSF52540">
    <property type="entry name" value="P-loop containing nucleoside triphosphate hydrolases"/>
    <property type="match status" value="1"/>
</dbReference>
<feature type="domain" description="GPI inositol-deacylase winged helix" evidence="3">
    <location>
        <begin position="325"/>
        <end position="401"/>
    </location>
</feature>
<evidence type="ECO:0000259" key="4">
    <source>
        <dbReference type="Pfam" id="PF24883"/>
    </source>
</evidence>
<sequence length="822" mass="91642">MTLPKPRRTTYATSARVVEHRDILNWLTSVDIAAQQSDFIGRRQAGTGRWLIDSPEYAKWKATKGDALFCHGIPGAGKTILSSIVVDDLQETFCTDKDVAVCYFYCDFKRPDEQRPKNVILSFLKQLAQAAAALPECVKDLYNQCRAKRRPPSLEEATKTLRSVAGFFTRIFVVVDALDECRTSDGSQGELISELIELQRITSANILATSRPVPHIVEKFRDFVSLEIRASRGDIKKYVDGNGHKLPRFVSRSPELLDEIVDGIVEGVDGMFLLAKLHLNSLENKKSLRALRKTLTTLTKGSDVYTEAYQNTMERIRNQPKDQEEIAIQTLMWIVHARRPLTTIELQHALSVEVGELEFLEDNIPDLQDMVSACCGLVTVDEESNLIRLVHYTTQEFFERQGVYFFPDAQTEITNTCVTYLSFNTFSNGPCQQHHEFEQRMAQSPLYEYSSRYWGHHAKGSKDYKIVQEFLERTNQTQAASQPLFVDEIAWKYFGENPPSQVTALHLAAYFGLSAQADSPDGYGQTPLSWAAENGHESVIRLLLTNGAQADSLDTRYGRTPLLWAAINGHEVVIRLLLTQGARADSLDTRYGRTPLSWAAVNGHEGVVRLLLAQGAQADSPDNDDQTPLSWAAAKGHESVIRLLLTNAAKGHESVIRLLLTNGAQADSPDRYGRTPLSPDNDDRTPLSWAAANEHESIIRLLLTQGAQADSLDTRYGRTPLSWAAAKGHESVIRLLLTNGAQADSPDRYGRTPLSWAAAKGHESVIRLLLTQGAQADSLDTRYGRTPLSTTMVQVWYPSLRASAMQLSFDNSPKYLASTPSL</sequence>
<protein>
    <submittedName>
        <fullName evidence="5">Ankyrin repeat-containing domain protein</fullName>
    </submittedName>
</protein>
<dbReference type="PROSITE" id="PS50088">
    <property type="entry name" value="ANK_REPEAT"/>
    <property type="match status" value="7"/>
</dbReference>
<feature type="repeat" description="ANK" evidence="2">
    <location>
        <begin position="523"/>
        <end position="555"/>
    </location>
</feature>
<dbReference type="Gene3D" id="3.40.50.300">
    <property type="entry name" value="P-loop containing nucleotide triphosphate hydrolases"/>
    <property type="match status" value="1"/>
</dbReference>
<gene>
    <name evidence="5" type="ORF">BKA67DRAFT_595177</name>
</gene>
<organism evidence="5 6">
    <name type="scientific">Truncatella angustata</name>
    <dbReference type="NCBI Taxonomy" id="152316"/>
    <lineage>
        <taxon>Eukaryota</taxon>
        <taxon>Fungi</taxon>
        <taxon>Dikarya</taxon>
        <taxon>Ascomycota</taxon>
        <taxon>Pezizomycotina</taxon>
        <taxon>Sordariomycetes</taxon>
        <taxon>Xylariomycetidae</taxon>
        <taxon>Amphisphaeriales</taxon>
        <taxon>Sporocadaceae</taxon>
        <taxon>Truncatella</taxon>
    </lineage>
</organism>
<dbReference type="Pfam" id="PF00023">
    <property type="entry name" value="Ank"/>
    <property type="match status" value="2"/>
</dbReference>
<dbReference type="InterPro" id="IPR056884">
    <property type="entry name" value="NPHP3-like_N"/>
</dbReference>
<evidence type="ECO:0000313" key="5">
    <source>
        <dbReference type="EMBL" id="KAH6647030.1"/>
    </source>
</evidence>
<dbReference type="PANTHER" id="PTHR10039">
    <property type="entry name" value="AMELOGENIN"/>
    <property type="match status" value="1"/>
</dbReference>
<evidence type="ECO:0000259" key="3">
    <source>
        <dbReference type="Pfam" id="PF22939"/>
    </source>
</evidence>
<dbReference type="PRINTS" id="PR01415">
    <property type="entry name" value="ANKYRIN"/>
</dbReference>
<dbReference type="GeneID" id="70134023"/>
<dbReference type="EMBL" id="JAGPXC010000009">
    <property type="protein sequence ID" value="KAH6647030.1"/>
    <property type="molecule type" value="Genomic_DNA"/>
</dbReference>
<feature type="repeat" description="ANK" evidence="2">
    <location>
        <begin position="624"/>
        <end position="649"/>
    </location>
</feature>
<name>A0A9P8UD28_9PEZI</name>
<dbReference type="AlphaFoldDB" id="A0A9P8UD28"/>
<dbReference type="InterPro" id="IPR002110">
    <property type="entry name" value="Ankyrin_rpt"/>
</dbReference>
<dbReference type="Pfam" id="PF22939">
    <property type="entry name" value="WHD_GPIID"/>
    <property type="match status" value="1"/>
</dbReference>
<dbReference type="Gene3D" id="1.25.40.20">
    <property type="entry name" value="Ankyrin repeat-containing domain"/>
    <property type="match status" value="3"/>
</dbReference>
<dbReference type="Pfam" id="PF24883">
    <property type="entry name" value="NPHP3_N"/>
    <property type="match status" value="1"/>
</dbReference>